<dbReference type="RefSeq" id="WP_346823824.1">
    <property type="nucleotide sequence ID" value="NZ_JBDKWZ010000019.1"/>
</dbReference>
<dbReference type="AlphaFoldDB" id="A0AAW9S4E4"/>
<evidence type="ECO:0000259" key="1">
    <source>
        <dbReference type="Pfam" id="PF00149"/>
    </source>
</evidence>
<dbReference type="InterPro" id="IPR051918">
    <property type="entry name" value="STPP_CPPED1"/>
</dbReference>
<dbReference type="InterPro" id="IPR004843">
    <property type="entry name" value="Calcineurin-like_PHP"/>
</dbReference>
<keyword evidence="3" id="KW-1185">Reference proteome</keyword>
<dbReference type="PROSITE" id="PS51318">
    <property type="entry name" value="TAT"/>
    <property type="match status" value="1"/>
</dbReference>
<dbReference type="PANTHER" id="PTHR43143">
    <property type="entry name" value="METALLOPHOSPHOESTERASE, CALCINEURIN SUPERFAMILY"/>
    <property type="match status" value="1"/>
</dbReference>
<dbReference type="Gene3D" id="3.60.21.10">
    <property type="match status" value="1"/>
</dbReference>
<comment type="caution">
    <text evidence="2">The sequence shown here is derived from an EMBL/GenBank/DDBJ whole genome shotgun (WGS) entry which is preliminary data.</text>
</comment>
<proteinExistence type="predicted"/>
<dbReference type="SUPFAM" id="SSF56300">
    <property type="entry name" value="Metallo-dependent phosphatases"/>
    <property type="match status" value="1"/>
</dbReference>
<organism evidence="2 3">
    <name type="scientific">Rapidithrix thailandica</name>
    <dbReference type="NCBI Taxonomy" id="413964"/>
    <lineage>
        <taxon>Bacteria</taxon>
        <taxon>Pseudomonadati</taxon>
        <taxon>Bacteroidota</taxon>
        <taxon>Cytophagia</taxon>
        <taxon>Cytophagales</taxon>
        <taxon>Flammeovirgaceae</taxon>
        <taxon>Rapidithrix</taxon>
    </lineage>
</organism>
<evidence type="ECO:0000313" key="3">
    <source>
        <dbReference type="Proteomes" id="UP001403385"/>
    </source>
</evidence>
<gene>
    <name evidence="2" type="ORF">AAG747_24185</name>
</gene>
<evidence type="ECO:0000313" key="2">
    <source>
        <dbReference type="EMBL" id="MEN7551042.1"/>
    </source>
</evidence>
<dbReference type="Proteomes" id="UP001403385">
    <property type="component" value="Unassembled WGS sequence"/>
</dbReference>
<name>A0AAW9S4E4_9BACT</name>
<reference evidence="2 3" key="1">
    <citation type="submission" date="2024-04" db="EMBL/GenBank/DDBJ databases">
        <title>Novel genus in family Flammeovirgaceae.</title>
        <authorList>
            <person name="Nguyen T.H."/>
            <person name="Vuong T.Q."/>
            <person name="Le H."/>
            <person name="Kim S.-G."/>
        </authorList>
    </citation>
    <scope>NUCLEOTIDE SEQUENCE [LARGE SCALE GENOMIC DNA]</scope>
    <source>
        <strain evidence="2 3">JCM 23209</strain>
    </source>
</reference>
<accession>A0AAW9S4E4</accession>
<feature type="domain" description="Calcineurin-like phosphoesterase" evidence="1">
    <location>
        <begin position="36"/>
        <end position="233"/>
    </location>
</feature>
<dbReference type="GO" id="GO:0016787">
    <property type="term" value="F:hydrolase activity"/>
    <property type="evidence" value="ECO:0007669"/>
    <property type="project" value="InterPro"/>
</dbReference>
<dbReference type="EMBL" id="JBDKWZ010000019">
    <property type="protein sequence ID" value="MEN7551042.1"/>
    <property type="molecule type" value="Genomic_DNA"/>
</dbReference>
<sequence>MKGRRKFLQQLTIGSAGLMLPFTSVALGKTHKWKSLKFGVIADPHKDIIPDADQRLEAFIEKAEEEKPDFIINLGDFCFAKEQNKPFLKRFEQVKVPTYHVLGNHDMDYNTKEQMMEFLEMPGKYYSFDSQGYHFVVLDANYLYQDGTFTDYQKGNFYVDFNVRTFIDDRQIEWFQADLEATSKPTIVFSHQGLMHHQMGVKNRLRLQLIMEQVNQKAGYNKVIACLNGHNHIDFHRVLNGIHYFEINSMSYHWFGHKKFLNHYDSQLLEQYPHLPNMGMYKEALYAFVSIEPKGGILKVQGVRSQWAPVTPERVGIRKGIFGSEGTPQISDYEVKL</sequence>
<protein>
    <submittedName>
        <fullName evidence="2">Metallophosphoesterase</fullName>
    </submittedName>
</protein>
<dbReference type="PANTHER" id="PTHR43143:SF1">
    <property type="entry name" value="SERINE_THREONINE-PROTEIN PHOSPHATASE CPPED1"/>
    <property type="match status" value="1"/>
</dbReference>
<dbReference type="InterPro" id="IPR006311">
    <property type="entry name" value="TAT_signal"/>
</dbReference>
<dbReference type="InterPro" id="IPR029052">
    <property type="entry name" value="Metallo-depent_PP-like"/>
</dbReference>
<dbReference type="Pfam" id="PF00149">
    <property type="entry name" value="Metallophos"/>
    <property type="match status" value="1"/>
</dbReference>